<organism evidence="5 6">
    <name type="scientific">Friedmanniella luteola</name>
    <dbReference type="NCBI Taxonomy" id="546871"/>
    <lineage>
        <taxon>Bacteria</taxon>
        <taxon>Bacillati</taxon>
        <taxon>Actinomycetota</taxon>
        <taxon>Actinomycetes</taxon>
        <taxon>Propionibacteriales</taxon>
        <taxon>Nocardioidaceae</taxon>
        <taxon>Friedmanniella</taxon>
    </lineage>
</organism>
<dbReference type="SUPFAM" id="SSF55073">
    <property type="entry name" value="Nucleotide cyclase"/>
    <property type="match status" value="1"/>
</dbReference>
<dbReference type="FunFam" id="3.20.20.450:FF:000001">
    <property type="entry name" value="Cyclic di-GMP phosphodiesterase yahA"/>
    <property type="match status" value="1"/>
</dbReference>
<dbReference type="PANTHER" id="PTHR44757:SF2">
    <property type="entry name" value="BIOFILM ARCHITECTURE MAINTENANCE PROTEIN MBAA"/>
    <property type="match status" value="1"/>
</dbReference>
<dbReference type="Pfam" id="PF00990">
    <property type="entry name" value="GGDEF"/>
    <property type="match status" value="1"/>
</dbReference>
<reference evidence="5 6" key="1">
    <citation type="submission" date="2016-10" db="EMBL/GenBank/DDBJ databases">
        <authorList>
            <person name="de Groot N.N."/>
        </authorList>
    </citation>
    <scope>NUCLEOTIDE SEQUENCE [LARGE SCALE GENOMIC DNA]</scope>
    <source>
        <strain evidence="5 6">DSM 21741</strain>
    </source>
</reference>
<feature type="domain" description="EAL" evidence="3">
    <location>
        <begin position="369"/>
        <end position="624"/>
    </location>
</feature>
<keyword evidence="6" id="KW-1185">Reference proteome</keyword>
<evidence type="ECO:0000259" key="3">
    <source>
        <dbReference type="PROSITE" id="PS50883"/>
    </source>
</evidence>
<evidence type="ECO:0000259" key="2">
    <source>
        <dbReference type="PROSITE" id="PS50113"/>
    </source>
</evidence>
<evidence type="ECO:0000256" key="1">
    <source>
        <dbReference type="SAM" id="MobiDB-lite"/>
    </source>
</evidence>
<evidence type="ECO:0000259" key="4">
    <source>
        <dbReference type="PROSITE" id="PS50887"/>
    </source>
</evidence>
<dbReference type="PANTHER" id="PTHR44757">
    <property type="entry name" value="DIGUANYLATE CYCLASE DGCP"/>
    <property type="match status" value="1"/>
</dbReference>
<dbReference type="FunFam" id="3.30.70.270:FF:000001">
    <property type="entry name" value="Diguanylate cyclase domain protein"/>
    <property type="match status" value="1"/>
</dbReference>
<dbReference type="PROSITE" id="PS50887">
    <property type="entry name" value="GGDEF"/>
    <property type="match status" value="1"/>
</dbReference>
<name>A0A1H1WLX7_9ACTN</name>
<dbReference type="Gene3D" id="3.30.70.270">
    <property type="match status" value="1"/>
</dbReference>
<dbReference type="NCBIfam" id="TIGR00254">
    <property type="entry name" value="GGDEF"/>
    <property type="match status" value="1"/>
</dbReference>
<dbReference type="Proteomes" id="UP000199092">
    <property type="component" value="Chromosome I"/>
</dbReference>
<proteinExistence type="predicted"/>
<dbReference type="InterPro" id="IPR000700">
    <property type="entry name" value="PAS-assoc_C"/>
</dbReference>
<dbReference type="EMBL" id="LT629749">
    <property type="protein sequence ID" value="SDS98328.1"/>
    <property type="molecule type" value="Genomic_DNA"/>
</dbReference>
<protein>
    <submittedName>
        <fullName evidence="5">Diguanylate cyclase (GGDEF) domain-containing protein</fullName>
    </submittedName>
</protein>
<dbReference type="InterPro" id="IPR035919">
    <property type="entry name" value="EAL_sf"/>
</dbReference>
<feature type="region of interest" description="Disordered" evidence="1">
    <location>
        <begin position="1"/>
        <end position="20"/>
    </location>
</feature>
<dbReference type="InterPro" id="IPR052155">
    <property type="entry name" value="Biofilm_reg_signaling"/>
</dbReference>
<evidence type="ECO:0000313" key="6">
    <source>
        <dbReference type="Proteomes" id="UP000199092"/>
    </source>
</evidence>
<dbReference type="PROSITE" id="PS50113">
    <property type="entry name" value="PAC"/>
    <property type="match status" value="1"/>
</dbReference>
<feature type="region of interest" description="Disordered" evidence="1">
    <location>
        <begin position="624"/>
        <end position="656"/>
    </location>
</feature>
<dbReference type="SMART" id="SM00052">
    <property type="entry name" value="EAL"/>
    <property type="match status" value="1"/>
</dbReference>
<dbReference type="AlphaFoldDB" id="A0A1H1WLX7"/>
<gene>
    <name evidence="5" type="ORF">SAMN04488543_2774</name>
</gene>
<dbReference type="Pfam" id="PF00563">
    <property type="entry name" value="EAL"/>
    <property type="match status" value="1"/>
</dbReference>
<dbReference type="InterPro" id="IPR035965">
    <property type="entry name" value="PAS-like_dom_sf"/>
</dbReference>
<feature type="domain" description="GGDEF" evidence="4">
    <location>
        <begin position="230"/>
        <end position="360"/>
    </location>
</feature>
<dbReference type="SMART" id="SM00267">
    <property type="entry name" value="GGDEF"/>
    <property type="match status" value="1"/>
</dbReference>
<feature type="domain" description="PAC" evidence="2">
    <location>
        <begin position="144"/>
        <end position="196"/>
    </location>
</feature>
<dbReference type="STRING" id="546871.SAMN04488543_2774"/>
<dbReference type="InterPro" id="IPR029787">
    <property type="entry name" value="Nucleotide_cyclase"/>
</dbReference>
<dbReference type="SUPFAM" id="SSF55785">
    <property type="entry name" value="PYP-like sensor domain (PAS domain)"/>
    <property type="match status" value="1"/>
</dbReference>
<dbReference type="InterPro" id="IPR000160">
    <property type="entry name" value="GGDEF_dom"/>
</dbReference>
<dbReference type="PROSITE" id="PS50883">
    <property type="entry name" value="EAL"/>
    <property type="match status" value="1"/>
</dbReference>
<dbReference type="Gene3D" id="3.30.450.20">
    <property type="entry name" value="PAS domain"/>
    <property type="match status" value="1"/>
</dbReference>
<accession>A0A1H1WLX7</accession>
<dbReference type="CDD" id="cd01948">
    <property type="entry name" value="EAL"/>
    <property type="match status" value="1"/>
</dbReference>
<dbReference type="InterPro" id="IPR001633">
    <property type="entry name" value="EAL_dom"/>
</dbReference>
<dbReference type="CDD" id="cd01949">
    <property type="entry name" value="GGDEF"/>
    <property type="match status" value="1"/>
</dbReference>
<dbReference type="Gene3D" id="3.20.20.450">
    <property type="entry name" value="EAL domain"/>
    <property type="match status" value="1"/>
</dbReference>
<evidence type="ECO:0000313" key="5">
    <source>
        <dbReference type="EMBL" id="SDS98328.1"/>
    </source>
</evidence>
<sequence>MVPSDCCGSGSHRSTDRKGRLIDIPEPLTSAVPHASAADRLQHELLVERGHRQAAEAEAARTADELHAVVQGFGRAQAVLDETTDFVALAHPDGLLFYLNRSAAHRLGLNIVASPVRFIELLDAEGQAAWVREGAAAVERDDRWSVDTELVGADGRAVPASVLILTHRGPGGALEYLSAVGRDISERRALEARLTHQALHDALTGLPNRILFMDRLAHAQTQLGTDTATSALAVLYVDLDRFKTVNDSYGHDYGDRLLVHAATRIRDELRPQDSVARLGGDEFVVLLDRTEEAADAVQVADRILAALARPLTVDGRQMHVGASLGIAVGRADPDTMVRHADLAMYRAKERGRGRWEIFEPELNERAQRRMSDETALGAAIARQEFLLHYQPVVDLRTGAVTGFEALVRWQSPERGLVPPDQFIPLAEETGLINVLGRWVLEEACRQGRLWQLALGDPTLQVAVNVSARQFQQVDLVEQVATVLRTTGLPPASLLLEITETAVMGDPAKAAATMRRLAAHGVRFALDDFGQGYSSLGHLKRFPIDVVKIDKEFVDGLTRNASDAQIVQAVLTMAQALGLEVTAEGIEDHAQLDRLRTLGCNHGQGYLLSRPLPAAAATALLTARTPLPCPPPDPAGQVRVAIDADDDHDPTPQGVAR</sequence>
<dbReference type="InterPro" id="IPR043128">
    <property type="entry name" value="Rev_trsase/Diguanyl_cyclase"/>
</dbReference>
<dbReference type="SUPFAM" id="SSF141868">
    <property type="entry name" value="EAL domain-like"/>
    <property type="match status" value="1"/>
</dbReference>